<feature type="region of interest" description="Disordered" evidence="1">
    <location>
        <begin position="296"/>
        <end position="374"/>
    </location>
</feature>
<evidence type="ECO:0000313" key="4">
    <source>
        <dbReference type="Proteomes" id="UP000008984"/>
    </source>
</evidence>
<keyword evidence="2" id="KW-0812">Transmembrane</keyword>
<feature type="compositionally biased region" description="Pro residues" evidence="1">
    <location>
        <begin position="213"/>
        <end position="224"/>
    </location>
</feature>
<organism evidence="4">
    <name type="scientific">Hypocrea jecorina (strain QM6a)</name>
    <name type="common">Trichoderma reesei</name>
    <dbReference type="NCBI Taxonomy" id="431241"/>
    <lineage>
        <taxon>Eukaryota</taxon>
        <taxon>Fungi</taxon>
        <taxon>Dikarya</taxon>
        <taxon>Ascomycota</taxon>
        <taxon>Pezizomycotina</taxon>
        <taxon>Sordariomycetes</taxon>
        <taxon>Hypocreomycetidae</taxon>
        <taxon>Hypocreales</taxon>
        <taxon>Hypocreaceae</taxon>
        <taxon>Trichoderma</taxon>
    </lineage>
</organism>
<accession>G0RL84</accession>
<keyword evidence="2" id="KW-1133">Transmembrane helix</keyword>
<feature type="non-terminal residue" evidence="3">
    <location>
        <position position="374"/>
    </location>
</feature>
<protein>
    <submittedName>
        <fullName evidence="3">Predicted protein</fullName>
    </submittedName>
</protein>
<dbReference type="RefSeq" id="XP_006966032.1">
    <property type="nucleotide sequence ID" value="XM_006965970.1"/>
</dbReference>
<dbReference type="PANTHER" id="PTHR42088">
    <property type="entry name" value="YALI0F10131P"/>
    <property type="match status" value="1"/>
</dbReference>
<evidence type="ECO:0000256" key="2">
    <source>
        <dbReference type="SAM" id="Phobius"/>
    </source>
</evidence>
<dbReference type="OrthoDB" id="5417135at2759"/>
<feature type="compositionally biased region" description="Polar residues" evidence="1">
    <location>
        <begin position="298"/>
        <end position="323"/>
    </location>
</feature>
<dbReference type="PANTHER" id="PTHR42088:SF1">
    <property type="entry name" value="YALI0F10131P"/>
    <property type="match status" value="1"/>
</dbReference>
<gene>
    <name evidence="3" type="ORF">TRIREDRAFT_108284</name>
</gene>
<evidence type="ECO:0000313" key="3">
    <source>
        <dbReference type="EMBL" id="EGR47966.1"/>
    </source>
</evidence>
<keyword evidence="2" id="KW-0472">Membrane</keyword>
<sequence>MSIIRARGVNLAAAGANTRDGDVYRMGSRINLRRSLGSIGSLLRRSDCVATDASNTCEKPVGPSDSTLAIVLGIISRIPVILAIVVLFILHRRNMRRDKLEELNDPTKDLDFGMGDAPAKSRKSLLGLGGEKPMHKGGLSMDMNLTSPYLLPPGHQGSRESIHSYARTLTTEDDPYRTVNQYAASDVGSIRSFNPNDNSGARPPKSSGLSKPPMQPNPSTPRSPSPDEKDDPFATPTAPKPTHQPSANAAQVHDVRLPVQPIVPEIETVPAVDVFNADEFVMPDIPAPAPAALKLRQQDGSYEQPNSARSSAYTDNGRASTANPADGNVPQIHSPGQDSHERASEDEPRGRPLSRPPAPGGLGVPQNGNNKRLS</sequence>
<dbReference type="HOGENOM" id="CLU_740939_0_0_1"/>
<feature type="compositionally biased region" description="Basic and acidic residues" evidence="1">
    <location>
        <begin position="338"/>
        <end position="350"/>
    </location>
</feature>
<feature type="transmembrane region" description="Helical" evidence="2">
    <location>
        <begin position="68"/>
        <end position="90"/>
    </location>
</feature>
<reference evidence="3 4" key="1">
    <citation type="journal article" date="2008" name="Nat. Biotechnol.">
        <title>Genome sequencing and analysis of the biomass-degrading fungus Trichoderma reesei (syn. Hypocrea jecorina).</title>
        <authorList>
            <person name="Martinez D."/>
            <person name="Berka R.M."/>
            <person name="Henrissat B."/>
            <person name="Saloheimo M."/>
            <person name="Arvas M."/>
            <person name="Baker S.E."/>
            <person name="Chapman J."/>
            <person name="Chertkov O."/>
            <person name="Coutinho P.M."/>
            <person name="Cullen D."/>
            <person name="Danchin E.G."/>
            <person name="Grigoriev I.V."/>
            <person name="Harris P."/>
            <person name="Jackson M."/>
            <person name="Kubicek C.P."/>
            <person name="Han C.S."/>
            <person name="Ho I."/>
            <person name="Larrondo L.F."/>
            <person name="de Leon A.L."/>
            <person name="Magnuson J.K."/>
            <person name="Merino S."/>
            <person name="Misra M."/>
            <person name="Nelson B."/>
            <person name="Putnam N."/>
            <person name="Robbertse B."/>
            <person name="Salamov A.A."/>
            <person name="Schmoll M."/>
            <person name="Terry A."/>
            <person name="Thayer N."/>
            <person name="Westerholm-Parvinen A."/>
            <person name="Schoch C.L."/>
            <person name="Yao J."/>
            <person name="Barabote R."/>
            <person name="Nelson M.A."/>
            <person name="Detter C."/>
            <person name="Bruce D."/>
            <person name="Kuske C.R."/>
            <person name="Xie G."/>
            <person name="Richardson P."/>
            <person name="Rokhsar D.S."/>
            <person name="Lucas S.M."/>
            <person name="Rubin E.M."/>
            <person name="Dunn-Coleman N."/>
            <person name="Ward M."/>
            <person name="Brettin T.S."/>
        </authorList>
    </citation>
    <scope>NUCLEOTIDE SEQUENCE [LARGE SCALE GENOMIC DNA]</scope>
    <source>
        <strain evidence="3 4">QM6a</strain>
    </source>
</reference>
<dbReference type="GeneID" id="18481629"/>
<dbReference type="Proteomes" id="UP000008984">
    <property type="component" value="Unassembled WGS sequence"/>
</dbReference>
<dbReference type="KEGG" id="tre:TRIREDRAFT_108284"/>
<keyword evidence="4" id="KW-1185">Reference proteome</keyword>
<evidence type="ECO:0000256" key="1">
    <source>
        <dbReference type="SAM" id="MobiDB-lite"/>
    </source>
</evidence>
<feature type="region of interest" description="Disordered" evidence="1">
    <location>
        <begin position="123"/>
        <end position="160"/>
    </location>
</feature>
<dbReference type="eggNOG" id="ENOG502REX9">
    <property type="taxonomic scope" value="Eukaryota"/>
</dbReference>
<dbReference type="EMBL" id="GL985066">
    <property type="protein sequence ID" value="EGR47966.1"/>
    <property type="molecule type" value="Genomic_DNA"/>
</dbReference>
<dbReference type="VEuPathDB" id="FungiDB:TRIREDRAFT_108284"/>
<dbReference type="AlphaFoldDB" id="G0RL84"/>
<proteinExistence type="predicted"/>
<feature type="region of interest" description="Disordered" evidence="1">
    <location>
        <begin position="187"/>
        <end position="249"/>
    </location>
</feature>
<name>G0RL84_HYPJQ</name>